<gene>
    <name evidence="2" type="ordered locus">Tery_2935</name>
</gene>
<dbReference type="HOGENOM" id="CLU_138407_1_0_3"/>
<dbReference type="AlphaFoldDB" id="Q110H5"/>
<evidence type="ECO:0000313" key="2">
    <source>
        <dbReference type="EMBL" id="ABG52099.1"/>
    </source>
</evidence>
<dbReference type="eggNOG" id="COG3415">
    <property type="taxonomic scope" value="Bacteria"/>
</dbReference>
<name>Q110H5_TRIEI</name>
<dbReference type="KEGG" id="ter:Tery_2935"/>
<dbReference type="InterPro" id="IPR025959">
    <property type="entry name" value="Winged_HTH_dom"/>
</dbReference>
<evidence type="ECO:0000259" key="1">
    <source>
        <dbReference type="Pfam" id="PF13592"/>
    </source>
</evidence>
<dbReference type="Pfam" id="PF13592">
    <property type="entry name" value="HTH_33"/>
    <property type="match status" value="1"/>
</dbReference>
<protein>
    <recommendedName>
        <fullName evidence="1">Winged helix-turn helix domain-containing protein</fullName>
    </recommendedName>
</protein>
<proteinExistence type="predicted"/>
<organism evidence="2">
    <name type="scientific">Trichodesmium erythraeum (strain IMS101)</name>
    <dbReference type="NCBI Taxonomy" id="203124"/>
    <lineage>
        <taxon>Bacteria</taxon>
        <taxon>Bacillati</taxon>
        <taxon>Cyanobacteriota</taxon>
        <taxon>Cyanophyceae</taxon>
        <taxon>Oscillatoriophycideae</taxon>
        <taxon>Oscillatoriales</taxon>
        <taxon>Microcoleaceae</taxon>
        <taxon>Trichodesmium</taxon>
    </lineage>
</organism>
<sequence>MLTDEQQAQLYQILSDNAPDGGLWNGRKVADYLCELLERPVSPQQGWRILKQMNFTLKVPRPSLGKSNPQQQQDWKKN</sequence>
<accession>Q110H5</accession>
<feature type="domain" description="Winged helix-turn helix" evidence="1">
    <location>
        <begin position="20"/>
        <end position="78"/>
    </location>
</feature>
<dbReference type="EMBL" id="CP000393">
    <property type="protein sequence ID" value="ABG52099.1"/>
    <property type="molecule type" value="Genomic_DNA"/>
</dbReference>
<dbReference type="STRING" id="203124.Tery_2935"/>
<reference evidence="2" key="1">
    <citation type="submission" date="2006-06" db="EMBL/GenBank/DDBJ databases">
        <title>Complete sequence of Trichodesmium erythraeum IMS101.</title>
        <authorList>
            <consortium name="US DOE Joint Genome Institute"/>
            <person name="Copeland A."/>
            <person name="Lucas S."/>
            <person name="Lapidus A."/>
            <person name="Barry K."/>
            <person name="Detter J.C."/>
            <person name="Glavina del Rio T."/>
            <person name="Hammon N."/>
            <person name="Israni S."/>
            <person name="Dalin E."/>
            <person name="Tice H."/>
            <person name="Pitluck S."/>
            <person name="Kiss H."/>
            <person name="Munk A.C."/>
            <person name="Brettin T."/>
            <person name="Bruce D."/>
            <person name="Han C."/>
            <person name="Tapia R."/>
            <person name="Gilna P."/>
            <person name="Schmutz J."/>
            <person name="Larimer F."/>
            <person name="Land M."/>
            <person name="Hauser L."/>
            <person name="Kyrpides N."/>
            <person name="Kim E."/>
            <person name="Richardson P."/>
        </authorList>
    </citation>
    <scope>NUCLEOTIDE SEQUENCE [LARGE SCALE GENOMIC DNA]</scope>
    <source>
        <strain evidence="2">IMS101</strain>
    </source>
</reference>